<evidence type="ECO:0000256" key="4">
    <source>
        <dbReference type="ARBA" id="ARBA00022932"/>
    </source>
</evidence>
<sequence>MSAEQIIESWKKNQFKPIYWLEGDEPFFIDQVMQYAENKILTPSEADFNLSVFYGKDADWAEVVNACRRYPMFAEKQVVVLKEAQQMKDVNVLESYVAKPMPTTIFVVSYKEKKVDARTTFAKTLKKNGEVLTTKKMYDSQLPDWINQMVKSKGFTITPKALQLVINSIGNDISRISNEINKLSVNLEGTTAINEDHIENYIGISKDFNVFEMQSALGNKDLTKAMRIVQYFGSNPKAGPMQMVLPSLYGFFSKVAMVFAAGSSDTKIIADTIGVNSFFVRDYITAANKYGYPGVEKVLLLLHEYNLRSIGVHNGGAESAELMKEMVVKMML</sequence>
<dbReference type="InterPro" id="IPR010372">
    <property type="entry name" value="DNA_pol3_delta_N"/>
</dbReference>
<dbReference type="AlphaFoldDB" id="A0A5P2G6B2"/>
<evidence type="ECO:0000313" key="7">
    <source>
        <dbReference type="Proteomes" id="UP000292424"/>
    </source>
</evidence>
<dbReference type="PANTHER" id="PTHR34388:SF1">
    <property type="entry name" value="DNA POLYMERASE III SUBUNIT DELTA"/>
    <property type="match status" value="1"/>
</dbReference>
<keyword evidence="1 6" id="KW-0808">Transferase</keyword>
<dbReference type="Gene3D" id="1.10.8.60">
    <property type="match status" value="1"/>
</dbReference>
<organism evidence="6 7">
    <name type="scientific">Rhizosphaericola mali</name>
    <dbReference type="NCBI Taxonomy" id="2545455"/>
    <lineage>
        <taxon>Bacteria</taxon>
        <taxon>Pseudomonadati</taxon>
        <taxon>Bacteroidota</taxon>
        <taxon>Chitinophagia</taxon>
        <taxon>Chitinophagales</taxon>
        <taxon>Chitinophagaceae</taxon>
        <taxon>Rhizosphaericola</taxon>
    </lineage>
</organism>
<dbReference type="GO" id="GO:0009360">
    <property type="term" value="C:DNA polymerase III complex"/>
    <property type="evidence" value="ECO:0007669"/>
    <property type="project" value="InterPro"/>
</dbReference>
<evidence type="ECO:0000256" key="1">
    <source>
        <dbReference type="ARBA" id="ARBA00022679"/>
    </source>
</evidence>
<dbReference type="EMBL" id="CP044016">
    <property type="protein sequence ID" value="QES89472.1"/>
    <property type="molecule type" value="Genomic_DNA"/>
</dbReference>
<evidence type="ECO:0000256" key="2">
    <source>
        <dbReference type="ARBA" id="ARBA00022695"/>
    </source>
</evidence>
<evidence type="ECO:0000256" key="3">
    <source>
        <dbReference type="ARBA" id="ARBA00022705"/>
    </source>
</evidence>
<keyword evidence="2 6" id="KW-0548">Nucleotidyltransferase</keyword>
<dbReference type="OrthoDB" id="1172326at2"/>
<dbReference type="GO" id="GO:0003677">
    <property type="term" value="F:DNA binding"/>
    <property type="evidence" value="ECO:0007669"/>
    <property type="project" value="InterPro"/>
</dbReference>
<keyword evidence="3" id="KW-0235">DNA replication</keyword>
<name>A0A5P2G6B2_9BACT</name>
<keyword evidence="7" id="KW-1185">Reference proteome</keyword>
<protein>
    <submittedName>
        <fullName evidence="6">DNA polymerase III subunit delta</fullName>
        <ecNumber evidence="6">2.7.7.7</ecNumber>
    </submittedName>
</protein>
<proteinExistence type="predicted"/>
<dbReference type="GO" id="GO:0003887">
    <property type="term" value="F:DNA-directed DNA polymerase activity"/>
    <property type="evidence" value="ECO:0007669"/>
    <property type="project" value="UniProtKB-KW"/>
</dbReference>
<dbReference type="InterPro" id="IPR005790">
    <property type="entry name" value="DNA_polIII_delta"/>
</dbReference>
<evidence type="ECO:0000313" key="6">
    <source>
        <dbReference type="EMBL" id="QES89472.1"/>
    </source>
</evidence>
<dbReference type="Pfam" id="PF06144">
    <property type="entry name" value="DNA_pol3_delta"/>
    <property type="match status" value="1"/>
</dbReference>
<dbReference type="KEGG" id="arac:E0W69_012625"/>
<dbReference type="Gene3D" id="1.20.272.10">
    <property type="match status" value="1"/>
</dbReference>
<dbReference type="InterPro" id="IPR027417">
    <property type="entry name" value="P-loop_NTPase"/>
</dbReference>
<dbReference type="Proteomes" id="UP000292424">
    <property type="component" value="Chromosome"/>
</dbReference>
<dbReference type="Gene3D" id="3.40.50.300">
    <property type="entry name" value="P-loop containing nucleotide triphosphate hydrolases"/>
    <property type="match status" value="1"/>
</dbReference>
<accession>A0A5P2G6B2</accession>
<dbReference type="GO" id="GO:0006261">
    <property type="term" value="P:DNA-templated DNA replication"/>
    <property type="evidence" value="ECO:0007669"/>
    <property type="project" value="TreeGrafter"/>
</dbReference>
<gene>
    <name evidence="6" type="primary">holA</name>
    <name evidence="6" type="ORF">E0W69_012625</name>
</gene>
<keyword evidence="4" id="KW-0239">DNA-directed DNA polymerase</keyword>
<dbReference type="EC" id="2.7.7.7" evidence="6"/>
<evidence type="ECO:0000259" key="5">
    <source>
        <dbReference type="Pfam" id="PF06144"/>
    </source>
</evidence>
<dbReference type="NCBIfam" id="TIGR01128">
    <property type="entry name" value="holA"/>
    <property type="match status" value="1"/>
</dbReference>
<dbReference type="SUPFAM" id="SSF52540">
    <property type="entry name" value="P-loop containing nucleoside triphosphate hydrolases"/>
    <property type="match status" value="1"/>
</dbReference>
<dbReference type="RefSeq" id="WP_131330416.1">
    <property type="nucleotide sequence ID" value="NZ_CP044016.1"/>
</dbReference>
<reference evidence="6 7" key="1">
    <citation type="submission" date="2019-09" db="EMBL/GenBank/DDBJ databases">
        <title>Complete genome sequence of Arachidicoccus sp. B3-10 isolated from apple orchard soil.</title>
        <authorList>
            <person name="Kim H.S."/>
            <person name="Han K.-I."/>
            <person name="Suh M.K."/>
            <person name="Lee K.C."/>
            <person name="Eom M.K."/>
            <person name="Kim J.-S."/>
            <person name="Kang S.W."/>
            <person name="Sin Y."/>
            <person name="Lee J.-S."/>
        </authorList>
    </citation>
    <scope>NUCLEOTIDE SEQUENCE [LARGE SCALE GENOMIC DNA]</scope>
    <source>
        <strain evidence="6 7">B3-10</strain>
    </source>
</reference>
<dbReference type="PANTHER" id="PTHR34388">
    <property type="entry name" value="DNA POLYMERASE III SUBUNIT DELTA"/>
    <property type="match status" value="1"/>
</dbReference>
<feature type="domain" description="DNA polymerase III delta N-terminal" evidence="5">
    <location>
        <begin position="19"/>
        <end position="133"/>
    </location>
</feature>